<dbReference type="PANTHER" id="PTHR10773:SF19">
    <property type="match status" value="1"/>
</dbReference>
<feature type="compositionally biased region" description="Polar residues" evidence="1">
    <location>
        <begin position="185"/>
        <end position="202"/>
    </location>
</feature>
<dbReference type="Proteomes" id="UP001283361">
    <property type="component" value="Unassembled WGS sequence"/>
</dbReference>
<sequence length="809" mass="91256">MQFLSLLENQWITSCAPIAQSPVLACLLQLLEGMKGKDFLCVKTDAGINPALQVGKELHTGAKPAKVIIPPAHSSNSEDSDNDEPSLVKRRRLQNLQKEREEEKTRLEQPAFTGLDDVPGPSSQQVPKTVVSVRRRLDFSQILTQTTSPDDSSDESIDNPFASDSSSSESEEHEKKFAELMPVRTPSTKGMSPGTNDSQCLANEISSSAPSSYVTGLDLSVLQELAEFVPTPLSPLPKTPSRVLSSSASDLAREDPDINPLPPLPPQSPVPSQKKIVEDPENNPLLPPSASAATQSAATNDNRKQKAKHPMLSACTCKDRCYEKIDQNHRENLHNEYWDNSYNDRKGWIFNNSSIMSSKTPAPNRKRREYFFTNKNGHHIKVCAAFFLRTLGYSSISEIKCLEKSSPAENIFVRPDQRGKHKPAHAYRDDVLEIINEHIESFHPTCSHYRRSHAPLKRYLPPDVTAHNMHSLFLENHPNLQVGYDSYRKRVVAKGISFAKLGVEECEQCMAFKLHEHSQPQENPDCDSCKIQLEHKRNYVSGRIHYKKDAEEDPDEGTTIYVAADMQKGISGRSAADVTSAFIKSISMLAEDAKDIVIWCDNCSAQNKNWTLFTSITRYINSNAGVLPKTVTFKYLKTGHTFLSADSFHGLVENNMRRKKNVYNFHDFVTVVQTCGGAPKTVEMQYHDFVEWDKRVSGGKTVKIPYLKQIQEAQFRAGSKSLFFFKLLHDDDVFEECDFLMKKTQRDIDSGSNIPQIRSRPRGIPEWKKIKIIESLQRLMPEPKRAFWNTIQTDNQVADLTEIDITENF</sequence>
<protein>
    <submittedName>
        <fullName evidence="2">Uncharacterized protein</fullName>
    </submittedName>
</protein>
<feature type="region of interest" description="Disordered" evidence="1">
    <location>
        <begin position="142"/>
        <end position="202"/>
    </location>
</feature>
<dbReference type="AlphaFoldDB" id="A0AAE0YLD3"/>
<accession>A0AAE0YLD3</accession>
<feature type="region of interest" description="Disordered" evidence="1">
    <location>
        <begin position="231"/>
        <end position="307"/>
    </location>
</feature>
<comment type="caution">
    <text evidence="2">The sequence shown here is derived from an EMBL/GenBank/DDBJ whole genome shotgun (WGS) entry which is preliminary data.</text>
</comment>
<organism evidence="2 3">
    <name type="scientific">Elysia crispata</name>
    <name type="common">lettuce slug</name>
    <dbReference type="NCBI Taxonomy" id="231223"/>
    <lineage>
        <taxon>Eukaryota</taxon>
        <taxon>Metazoa</taxon>
        <taxon>Spiralia</taxon>
        <taxon>Lophotrochozoa</taxon>
        <taxon>Mollusca</taxon>
        <taxon>Gastropoda</taxon>
        <taxon>Heterobranchia</taxon>
        <taxon>Euthyneura</taxon>
        <taxon>Panpulmonata</taxon>
        <taxon>Sacoglossa</taxon>
        <taxon>Placobranchoidea</taxon>
        <taxon>Plakobranchidae</taxon>
        <taxon>Elysia</taxon>
    </lineage>
</organism>
<proteinExistence type="predicted"/>
<evidence type="ECO:0000313" key="3">
    <source>
        <dbReference type="Proteomes" id="UP001283361"/>
    </source>
</evidence>
<feature type="region of interest" description="Disordered" evidence="1">
    <location>
        <begin position="68"/>
        <end position="127"/>
    </location>
</feature>
<feature type="compositionally biased region" description="Pro residues" evidence="1">
    <location>
        <begin position="259"/>
        <end position="269"/>
    </location>
</feature>
<gene>
    <name evidence="2" type="ORF">RRG08_041285</name>
</gene>
<feature type="compositionally biased region" description="Basic and acidic residues" evidence="1">
    <location>
        <begin position="97"/>
        <end position="107"/>
    </location>
</feature>
<feature type="compositionally biased region" description="Low complexity" evidence="1">
    <location>
        <begin position="282"/>
        <end position="300"/>
    </location>
</feature>
<evidence type="ECO:0000313" key="2">
    <source>
        <dbReference type="EMBL" id="KAK3750256.1"/>
    </source>
</evidence>
<keyword evidence="3" id="KW-1185">Reference proteome</keyword>
<name>A0AAE0YLD3_9GAST</name>
<evidence type="ECO:0000256" key="1">
    <source>
        <dbReference type="SAM" id="MobiDB-lite"/>
    </source>
</evidence>
<dbReference type="PANTHER" id="PTHR10773">
    <property type="entry name" value="DNA-DIRECTED RNA POLYMERASES I, II, AND III SUBUNIT RPABC2"/>
    <property type="match status" value="1"/>
</dbReference>
<dbReference type="EMBL" id="JAWDGP010005893">
    <property type="protein sequence ID" value="KAK3750256.1"/>
    <property type="molecule type" value="Genomic_DNA"/>
</dbReference>
<reference evidence="2" key="1">
    <citation type="journal article" date="2023" name="G3 (Bethesda)">
        <title>A reference genome for the long-term kleptoplast-retaining sea slug Elysia crispata morphotype clarki.</title>
        <authorList>
            <person name="Eastman K.E."/>
            <person name="Pendleton A.L."/>
            <person name="Shaikh M.A."/>
            <person name="Suttiyut T."/>
            <person name="Ogas R."/>
            <person name="Tomko P."/>
            <person name="Gavelis G."/>
            <person name="Widhalm J.R."/>
            <person name="Wisecaver J.H."/>
        </authorList>
    </citation>
    <scope>NUCLEOTIDE SEQUENCE</scope>
    <source>
        <strain evidence="2">ECLA1</strain>
    </source>
</reference>